<gene>
    <name evidence="2" type="ORF">BS47DRAFT_1365793</name>
</gene>
<protein>
    <submittedName>
        <fullName evidence="2">Uncharacterized protein</fullName>
    </submittedName>
</protein>
<sequence>MEGTNCLYIGSLIPGIHPNHCLEHWPTQDVKNVFTYLAMWCMIQGIVIEKAWFQDHSSNFVIQVTVEGQQAVEDALKFFHHGWPLWLSEVMVASARMEEARWEVLSAHLDLATPYDRFCPHPPPPLKLAHTPDITVGWYLPLSTSSTAAALSANFSTVPNVATDSGPLAGDKRKHVDSGASLPPTKRFKGADPDPMETDPEIVGNEMEGVEHTPGNDVMMDVDVPMEDADSLFEYFDDEMDVNLNMDDLNRHIRRSMLEVPSLEYIAMRVTYLS</sequence>
<reference evidence="2" key="1">
    <citation type="journal article" date="2020" name="Nat. Commun.">
        <title>Large-scale genome sequencing of mycorrhizal fungi provides insights into the early evolution of symbiotic traits.</title>
        <authorList>
            <person name="Miyauchi S."/>
            <person name="Kiss E."/>
            <person name="Kuo A."/>
            <person name="Drula E."/>
            <person name="Kohler A."/>
            <person name="Sanchez-Garcia M."/>
            <person name="Morin E."/>
            <person name="Andreopoulos B."/>
            <person name="Barry K.W."/>
            <person name="Bonito G."/>
            <person name="Buee M."/>
            <person name="Carver A."/>
            <person name="Chen C."/>
            <person name="Cichocki N."/>
            <person name="Clum A."/>
            <person name="Culley D."/>
            <person name="Crous P.W."/>
            <person name="Fauchery L."/>
            <person name="Girlanda M."/>
            <person name="Hayes R.D."/>
            <person name="Keri Z."/>
            <person name="LaButti K."/>
            <person name="Lipzen A."/>
            <person name="Lombard V."/>
            <person name="Magnuson J."/>
            <person name="Maillard F."/>
            <person name="Murat C."/>
            <person name="Nolan M."/>
            <person name="Ohm R.A."/>
            <person name="Pangilinan J."/>
            <person name="Pereira M.F."/>
            <person name="Perotto S."/>
            <person name="Peter M."/>
            <person name="Pfister S."/>
            <person name="Riley R."/>
            <person name="Sitrit Y."/>
            <person name="Stielow J.B."/>
            <person name="Szollosi G."/>
            <person name="Zifcakova L."/>
            <person name="Stursova M."/>
            <person name="Spatafora J.W."/>
            <person name="Tedersoo L."/>
            <person name="Vaario L.M."/>
            <person name="Yamada A."/>
            <person name="Yan M."/>
            <person name="Wang P."/>
            <person name="Xu J."/>
            <person name="Bruns T."/>
            <person name="Baldrian P."/>
            <person name="Vilgalys R."/>
            <person name="Dunand C."/>
            <person name="Henrissat B."/>
            <person name="Grigoriev I.V."/>
            <person name="Hibbett D."/>
            <person name="Nagy L.G."/>
            <person name="Martin F.M."/>
        </authorList>
    </citation>
    <scope>NUCLEOTIDE SEQUENCE</scope>
    <source>
        <strain evidence="2">UP504</strain>
    </source>
</reference>
<accession>A0A9P6DRP3</accession>
<evidence type="ECO:0000256" key="1">
    <source>
        <dbReference type="SAM" id="MobiDB-lite"/>
    </source>
</evidence>
<evidence type="ECO:0000313" key="3">
    <source>
        <dbReference type="Proteomes" id="UP000886523"/>
    </source>
</evidence>
<feature type="region of interest" description="Disordered" evidence="1">
    <location>
        <begin position="164"/>
        <end position="195"/>
    </location>
</feature>
<dbReference type="Proteomes" id="UP000886523">
    <property type="component" value="Unassembled WGS sequence"/>
</dbReference>
<keyword evidence="3" id="KW-1185">Reference proteome</keyword>
<dbReference type="EMBL" id="MU129054">
    <property type="protein sequence ID" value="KAF9508628.1"/>
    <property type="molecule type" value="Genomic_DNA"/>
</dbReference>
<name>A0A9P6DRP3_9AGAM</name>
<proteinExistence type="predicted"/>
<comment type="caution">
    <text evidence="2">The sequence shown here is derived from an EMBL/GenBank/DDBJ whole genome shotgun (WGS) entry which is preliminary data.</text>
</comment>
<dbReference type="AlphaFoldDB" id="A0A9P6DRP3"/>
<organism evidence="2 3">
    <name type="scientific">Hydnum rufescens UP504</name>
    <dbReference type="NCBI Taxonomy" id="1448309"/>
    <lineage>
        <taxon>Eukaryota</taxon>
        <taxon>Fungi</taxon>
        <taxon>Dikarya</taxon>
        <taxon>Basidiomycota</taxon>
        <taxon>Agaricomycotina</taxon>
        <taxon>Agaricomycetes</taxon>
        <taxon>Cantharellales</taxon>
        <taxon>Hydnaceae</taxon>
        <taxon>Hydnum</taxon>
    </lineage>
</organism>
<evidence type="ECO:0000313" key="2">
    <source>
        <dbReference type="EMBL" id="KAF9508628.1"/>
    </source>
</evidence>